<dbReference type="EMBL" id="JAICCE010000008">
    <property type="protein sequence ID" value="KAG9273679.1"/>
    <property type="molecule type" value="Genomic_DNA"/>
</dbReference>
<evidence type="ECO:0000313" key="2">
    <source>
        <dbReference type="EMBL" id="KAG9273679.1"/>
    </source>
</evidence>
<feature type="region of interest" description="Disordered" evidence="1">
    <location>
        <begin position="1"/>
        <end position="27"/>
    </location>
</feature>
<evidence type="ECO:0000313" key="3">
    <source>
        <dbReference type="Proteomes" id="UP000752171"/>
    </source>
</evidence>
<dbReference type="Proteomes" id="UP000752171">
    <property type="component" value="Unassembled WGS sequence"/>
</dbReference>
<feature type="compositionally biased region" description="Acidic residues" evidence="1">
    <location>
        <begin position="13"/>
        <end position="25"/>
    </location>
</feature>
<dbReference type="AlphaFoldDB" id="A0A8T2LPT6"/>
<reference evidence="2 3" key="1">
    <citation type="submission" date="2021-07" db="EMBL/GenBank/DDBJ databases">
        <authorList>
            <person name="Imarazene B."/>
            <person name="Zahm M."/>
            <person name="Klopp C."/>
            <person name="Cabau C."/>
            <person name="Beille S."/>
            <person name="Jouanno E."/>
            <person name="Castinel A."/>
            <person name="Lluch J."/>
            <person name="Gil L."/>
            <person name="Kuchtly C."/>
            <person name="Lopez Roques C."/>
            <person name="Donnadieu C."/>
            <person name="Parrinello H."/>
            <person name="Journot L."/>
            <person name="Du K."/>
            <person name="Schartl M."/>
            <person name="Retaux S."/>
            <person name="Guiguen Y."/>
        </authorList>
    </citation>
    <scope>NUCLEOTIDE SEQUENCE [LARGE SCALE GENOMIC DNA]</scope>
    <source>
        <strain evidence="2">Pach_M1</strain>
        <tissue evidence="2">Testis</tissue>
    </source>
</reference>
<evidence type="ECO:0000256" key="1">
    <source>
        <dbReference type="SAM" id="MobiDB-lite"/>
    </source>
</evidence>
<accession>A0A8T2LPT6</accession>
<organism evidence="2 3">
    <name type="scientific">Astyanax mexicanus</name>
    <name type="common">Blind cave fish</name>
    <name type="synonym">Astyanax fasciatus mexicanus</name>
    <dbReference type="NCBI Taxonomy" id="7994"/>
    <lineage>
        <taxon>Eukaryota</taxon>
        <taxon>Metazoa</taxon>
        <taxon>Chordata</taxon>
        <taxon>Craniata</taxon>
        <taxon>Vertebrata</taxon>
        <taxon>Euteleostomi</taxon>
        <taxon>Actinopterygii</taxon>
        <taxon>Neopterygii</taxon>
        <taxon>Teleostei</taxon>
        <taxon>Ostariophysi</taxon>
        <taxon>Characiformes</taxon>
        <taxon>Characoidei</taxon>
        <taxon>Acestrorhamphidae</taxon>
        <taxon>Acestrorhamphinae</taxon>
        <taxon>Astyanax</taxon>
    </lineage>
</organism>
<comment type="caution">
    <text evidence="2">The sequence shown here is derived from an EMBL/GenBank/DDBJ whole genome shotgun (WGS) entry which is preliminary data.</text>
</comment>
<gene>
    <name evidence="2" type="ORF">AMEX_G10415</name>
</gene>
<name>A0A8T2LPT6_ASTMX</name>
<proteinExistence type="predicted"/>
<protein>
    <submittedName>
        <fullName evidence="2">Uncharacterized protein</fullName>
    </submittedName>
</protein>
<sequence length="161" mass="18868">MQDTDALETVIEAVDEEDEDDDELESESRGRAVYRIAFEEYLSAWLKIASTKALNERITVPERVLVHYGFPSSEPDDLIQEKCQSFKCIKSGPENKRLKTQSERKQDRVKQMRKIYQLCRTPVPAEKDSVRDPEMKECWESEVDKLVEWTHSLSLEELDRQ</sequence>